<evidence type="ECO:0000256" key="3">
    <source>
        <dbReference type="ARBA" id="ARBA00014831"/>
    </source>
</evidence>
<proteinExistence type="inferred from homology"/>
<comment type="caution">
    <text evidence="6">The sequence shown here is derived from an EMBL/GenBank/DDBJ whole genome shotgun (WGS) entry which is preliminary data.</text>
</comment>
<feature type="compositionally biased region" description="Low complexity" evidence="5">
    <location>
        <begin position="13"/>
        <end position="27"/>
    </location>
</feature>
<evidence type="ECO:0000256" key="1">
    <source>
        <dbReference type="ARBA" id="ARBA00006639"/>
    </source>
</evidence>
<dbReference type="EMBL" id="BAABGL010000004">
    <property type="protein sequence ID" value="GAA4386776.1"/>
    <property type="molecule type" value="Genomic_DNA"/>
</dbReference>
<organism evidence="6 7">
    <name type="scientific">Brevibacterium pityocampae</name>
    <dbReference type="NCBI Taxonomy" id="506594"/>
    <lineage>
        <taxon>Bacteria</taxon>
        <taxon>Bacillati</taxon>
        <taxon>Actinomycetota</taxon>
        <taxon>Actinomycetes</taxon>
        <taxon>Micrococcales</taxon>
        <taxon>Brevibacteriaceae</taxon>
        <taxon>Brevibacterium</taxon>
    </lineage>
</organism>
<feature type="region of interest" description="Disordered" evidence="5">
    <location>
        <begin position="1"/>
        <end position="91"/>
    </location>
</feature>
<evidence type="ECO:0000313" key="6">
    <source>
        <dbReference type="EMBL" id="GAA4386776.1"/>
    </source>
</evidence>
<dbReference type="Proteomes" id="UP001500642">
    <property type="component" value="Unassembled WGS sequence"/>
</dbReference>
<evidence type="ECO:0000256" key="4">
    <source>
        <dbReference type="ARBA" id="ARBA00022942"/>
    </source>
</evidence>
<gene>
    <name evidence="6" type="ORF">GCM10023167_10050</name>
</gene>
<keyword evidence="7" id="KW-1185">Reference proteome</keyword>
<comment type="subunit">
    <text evidence="2">Forms a homooligomeric, either hexameric or heptameric, ring-like structure which stacks co-axially with the proteasomal alpha-rings.</text>
</comment>
<evidence type="ECO:0000256" key="5">
    <source>
        <dbReference type="SAM" id="MobiDB-lite"/>
    </source>
</evidence>
<dbReference type="RefSeq" id="WP_295690359.1">
    <property type="nucleotide sequence ID" value="NZ_BAABGL010000004.1"/>
</dbReference>
<evidence type="ECO:0000256" key="2">
    <source>
        <dbReference type="ARBA" id="ARBA00011402"/>
    </source>
</evidence>
<name>A0ABP8J8C2_9MICO</name>
<feature type="compositionally biased region" description="Polar residues" evidence="5">
    <location>
        <begin position="1"/>
        <end position="11"/>
    </location>
</feature>
<comment type="similarity">
    <text evidence="1">Belongs to the Bpa family.</text>
</comment>
<protein>
    <recommendedName>
        <fullName evidence="3">Bacterial proteasome activator</fullName>
    </recommendedName>
</protein>
<dbReference type="InterPro" id="IPR019695">
    <property type="entry name" value="Proteasome_act"/>
</dbReference>
<sequence length="230" mass="23886">MTDETTGQPRQNAPEAPFTTPAEAPRPAAEDRLPDPAADPTETDQPSGAHTPSDAGDTGSSESGDAGSGNAGPDGEDDDSGEVAVSEPGKVMRIGTMAKQLLEEVRNMELDEAGRARLAEIYRRTIDELSEGMSSELADELKRLNLPFDGESAPTAGELRIAQAQLVGWLEGLFHGIQTAIMAQQALAQQRGGNAQGALPPGMVVVPQGGEGRSSGNPKDDGHSGTGNYL</sequence>
<keyword evidence="4" id="KW-0647">Proteasome</keyword>
<feature type="region of interest" description="Disordered" evidence="5">
    <location>
        <begin position="193"/>
        <end position="230"/>
    </location>
</feature>
<reference evidence="7" key="1">
    <citation type="journal article" date="2019" name="Int. J. Syst. Evol. Microbiol.">
        <title>The Global Catalogue of Microorganisms (GCM) 10K type strain sequencing project: providing services to taxonomists for standard genome sequencing and annotation.</title>
        <authorList>
            <consortium name="The Broad Institute Genomics Platform"/>
            <consortium name="The Broad Institute Genome Sequencing Center for Infectious Disease"/>
            <person name="Wu L."/>
            <person name="Ma J."/>
        </authorList>
    </citation>
    <scope>NUCLEOTIDE SEQUENCE [LARGE SCALE GENOMIC DNA]</scope>
    <source>
        <strain evidence="7">JCM 17808</strain>
    </source>
</reference>
<dbReference type="Pfam" id="PF10759">
    <property type="entry name" value="BPA"/>
    <property type="match status" value="1"/>
</dbReference>
<accession>A0ABP8J8C2</accession>
<evidence type="ECO:0000313" key="7">
    <source>
        <dbReference type="Proteomes" id="UP001500642"/>
    </source>
</evidence>